<feature type="transmembrane region" description="Helical" evidence="1">
    <location>
        <begin position="49"/>
        <end position="70"/>
    </location>
</feature>
<reference evidence="2 3" key="1">
    <citation type="submission" date="2014-04" db="EMBL/GenBank/DDBJ databases">
        <authorList>
            <consortium name="DOE Joint Genome Institute"/>
            <person name="Kuo A."/>
            <person name="Kohler A."/>
            <person name="Jargeat P."/>
            <person name="Nagy L.G."/>
            <person name="Floudas D."/>
            <person name="Copeland A."/>
            <person name="Barry K.W."/>
            <person name="Cichocki N."/>
            <person name="Veneault-Fourrey C."/>
            <person name="LaButti K."/>
            <person name="Lindquist E.A."/>
            <person name="Lipzen A."/>
            <person name="Lundell T."/>
            <person name="Morin E."/>
            <person name="Murat C."/>
            <person name="Sun H."/>
            <person name="Tunlid A."/>
            <person name="Henrissat B."/>
            <person name="Grigoriev I.V."/>
            <person name="Hibbett D.S."/>
            <person name="Martin F."/>
            <person name="Nordberg H.P."/>
            <person name="Cantor M.N."/>
            <person name="Hua S.X."/>
        </authorList>
    </citation>
    <scope>NUCLEOTIDE SEQUENCE [LARGE SCALE GENOMIC DNA]</scope>
    <source>
        <strain evidence="2 3">Ve08.2h10</strain>
    </source>
</reference>
<accession>A0A0D0DH37</accession>
<protein>
    <submittedName>
        <fullName evidence="2">Uncharacterized protein</fullName>
    </submittedName>
</protein>
<keyword evidence="1" id="KW-1133">Transmembrane helix</keyword>
<dbReference type="HOGENOM" id="CLU_1949492_0_0_1"/>
<dbReference type="AlphaFoldDB" id="A0A0D0DH37"/>
<keyword evidence="1" id="KW-0472">Membrane</keyword>
<organism evidence="2 3">
    <name type="scientific">Paxillus rubicundulus Ve08.2h10</name>
    <dbReference type="NCBI Taxonomy" id="930991"/>
    <lineage>
        <taxon>Eukaryota</taxon>
        <taxon>Fungi</taxon>
        <taxon>Dikarya</taxon>
        <taxon>Basidiomycota</taxon>
        <taxon>Agaricomycotina</taxon>
        <taxon>Agaricomycetes</taxon>
        <taxon>Agaricomycetidae</taxon>
        <taxon>Boletales</taxon>
        <taxon>Paxilineae</taxon>
        <taxon>Paxillaceae</taxon>
        <taxon>Paxillus</taxon>
    </lineage>
</organism>
<dbReference type="Proteomes" id="UP000054538">
    <property type="component" value="Unassembled WGS sequence"/>
</dbReference>
<evidence type="ECO:0000256" key="1">
    <source>
        <dbReference type="SAM" id="Phobius"/>
    </source>
</evidence>
<dbReference type="EMBL" id="KN824938">
    <property type="protein sequence ID" value="KIK97397.1"/>
    <property type="molecule type" value="Genomic_DNA"/>
</dbReference>
<name>A0A0D0DH37_9AGAM</name>
<sequence length="129" mass="14277">MHKAIRRWRPNRYLGLLVKGSVMYFAAILFTNITYLLSGPGITIVEGLAPIMMAMISSFSSAVLPARLILSVREGHSRIVGGHIDTGFGATSHRLTLIDENIVFGRPEESMDNLTNSTNYRAEEILEVV</sequence>
<evidence type="ECO:0000313" key="3">
    <source>
        <dbReference type="Proteomes" id="UP000054538"/>
    </source>
</evidence>
<evidence type="ECO:0000313" key="2">
    <source>
        <dbReference type="EMBL" id="KIK97397.1"/>
    </source>
</evidence>
<keyword evidence="3" id="KW-1185">Reference proteome</keyword>
<feature type="transmembrane region" description="Helical" evidence="1">
    <location>
        <begin position="12"/>
        <end position="37"/>
    </location>
</feature>
<gene>
    <name evidence="2" type="ORF">PAXRUDRAFT_228895</name>
</gene>
<keyword evidence="1" id="KW-0812">Transmembrane</keyword>
<dbReference type="InParanoid" id="A0A0D0DH37"/>
<proteinExistence type="predicted"/>
<reference evidence="3" key="2">
    <citation type="submission" date="2015-01" db="EMBL/GenBank/DDBJ databases">
        <title>Evolutionary Origins and Diversification of the Mycorrhizal Mutualists.</title>
        <authorList>
            <consortium name="DOE Joint Genome Institute"/>
            <consortium name="Mycorrhizal Genomics Consortium"/>
            <person name="Kohler A."/>
            <person name="Kuo A."/>
            <person name="Nagy L.G."/>
            <person name="Floudas D."/>
            <person name="Copeland A."/>
            <person name="Barry K.W."/>
            <person name="Cichocki N."/>
            <person name="Veneault-Fourrey C."/>
            <person name="LaButti K."/>
            <person name="Lindquist E.A."/>
            <person name="Lipzen A."/>
            <person name="Lundell T."/>
            <person name="Morin E."/>
            <person name="Murat C."/>
            <person name="Riley R."/>
            <person name="Ohm R."/>
            <person name="Sun H."/>
            <person name="Tunlid A."/>
            <person name="Henrissat B."/>
            <person name="Grigoriev I.V."/>
            <person name="Hibbett D.S."/>
            <person name="Martin F."/>
        </authorList>
    </citation>
    <scope>NUCLEOTIDE SEQUENCE [LARGE SCALE GENOMIC DNA]</scope>
    <source>
        <strain evidence="3">Ve08.2h10</strain>
    </source>
</reference>
<dbReference type="OrthoDB" id="2611956at2759"/>